<comment type="caution">
    <text evidence="2">The sequence shown here is derived from an EMBL/GenBank/DDBJ whole genome shotgun (WGS) entry which is preliminary data.</text>
</comment>
<evidence type="ECO:0008006" key="4">
    <source>
        <dbReference type="Google" id="ProtNLM"/>
    </source>
</evidence>
<feature type="compositionally biased region" description="Low complexity" evidence="1">
    <location>
        <begin position="94"/>
        <end position="104"/>
    </location>
</feature>
<feature type="region of interest" description="Disordered" evidence="1">
    <location>
        <begin position="94"/>
        <end position="118"/>
    </location>
</feature>
<dbReference type="EMBL" id="JAOYFB010000036">
    <property type="protein sequence ID" value="KAK4021491.1"/>
    <property type="molecule type" value="Genomic_DNA"/>
</dbReference>
<organism evidence="2 3">
    <name type="scientific">Daphnia magna</name>
    <dbReference type="NCBI Taxonomy" id="35525"/>
    <lineage>
        <taxon>Eukaryota</taxon>
        <taxon>Metazoa</taxon>
        <taxon>Ecdysozoa</taxon>
        <taxon>Arthropoda</taxon>
        <taxon>Crustacea</taxon>
        <taxon>Branchiopoda</taxon>
        <taxon>Diplostraca</taxon>
        <taxon>Cladocera</taxon>
        <taxon>Anomopoda</taxon>
        <taxon>Daphniidae</taxon>
        <taxon>Daphnia</taxon>
    </lineage>
</organism>
<name>A0ABR0A8M4_9CRUS</name>
<reference evidence="2 3" key="1">
    <citation type="journal article" date="2023" name="Nucleic Acids Res.">
        <title>The hologenome of Daphnia magna reveals possible DNA methylation and microbiome-mediated evolution of the host genome.</title>
        <authorList>
            <person name="Chaturvedi A."/>
            <person name="Li X."/>
            <person name="Dhandapani V."/>
            <person name="Marshall H."/>
            <person name="Kissane S."/>
            <person name="Cuenca-Cambronero M."/>
            <person name="Asole G."/>
            <person name="Calvet F."/>
            <person name="Ruiz-Romero M."/>
            <person name="Marangio P."/>
            <person name="Guigo R."/>
            <person name="Rago D."/>
            <person name="Mirbahai L."/>
            <person name="Eastwood N."/>
            <person name="Colbourne J.K."/>
            <person name="Zhou J."/>
            <person name="Mallon E."/>
            <person name="Orsini L."/>
        </authorList>
    </citation>
    <scope>NUCLEOTIDE SEQUENCE [LARGE SCALE GENOMIC DNA]</scope>
    <source>
        <strain evidence="2">LRV0_1</strain>
    </source>
</reference>
<protein>
    <recommendedName>
        <fullName evidence="4">HAT C-terminal dimerisation domain-containing protein</fullName>
    </recommendedName>
</protein>
<gene>
    <name evidence="2" type="ORF">OUZ56_003406</name>
</gene>
<evidence type="ECO:0000313" key="3">
    <source>
        <dbReference type="Proteomes" id="UP001234178"/>
    </source>
</evidence>
<sequence>MDVKHDESDQIYLIFSLLHPNPHTQLFKHRRIVNTSSSTVQEDSNIAELKREVEEYIEILNKEDFNEELDPFLFWREKPYVSRRLCLLSTLTLATPPSSSLSPTHASRENLGRKLSSV</sequence>
<dbReference type="Proteomes" id="UP001234178">
    <property type="component" value="Unassembled WGS sequence"/>
</dbReference>
<evidence type="ECO:0000256" key="1">
    <source>
        <dbReference type="SAM" id="MobiDB-lite"/>
    </source>
</evidence>
<accession>A0ABR0A8M4</accession>
<proteinExistence type="predicted"/>
<evidence type="ECO:0000313" key="2">
    <source>
        <dbReference type="EMBL" id="KAK4021491.1"/>
    </source>
</evidence>
<keyword evidence="3" id="KW-1185">Reference proteome</keyword>